<reference evidence="5 8" key="2">
    <citation type="submission" date="2020-02" db="EMBL/GenBank/DDBJ databases">
        <title>WGS of Micromonospora spp. isolated from hot spring.</title>
        <authorList>
            <person name="Thawai C."/>
        </authorList>
    </citation>
    <scope>NUCLEOTIDE SEQUENCE [LARGE SCALE GENOMIC DNA]</scope>
    <source>
        <strain evidence="5 8">TMS7</strain>
    </source>
</reference>
<sequence length="201" mass="20902">MTDQLTVAPAGVADAGEILTVQRAAYLVEAQRYRDVFLPPLTETLDEVRAALAGPTVVLAARLGSRLVGSVRARIDGDTAHVGRLSVAPDQQGRGIGGRLLTAVEAACAGRVARFALFTGAESVENLGLYARRGYRVVTHRPDENGNRLAVLEKVVPGDPGQAASHRSARPTGAYRPSSTSSSATEATSPTTFAPPPCSAG</sequence>
<evidence type="ECO:0000256" key="1">
    <source>
        <dbReference type="ARBA" id="ARBA00022679"/>
    </source>
</evidence>
<dbReference type="CDD" id="cd04301">
    <property type="entry name" value="NAT_SF"/>
    <property type="match status" value="1"/>
</dbReference>
<evidence type="ECO:0000313" key="6">
    <source>
        <dbReference type="EMBL" id="QGL46009.1"/>
    </source>
</evidence>
<dbReference type="PANTHER" id="PTHR43877:SF2">
    <property type="entry name" value="AMINOALKYLPHOSPHONATE N-ACETYLTRANSFERASE-RELATED"/>
    <property type="match status" value="1"/>
</dbReference>
<evidence type="ECO:0000313" key="8">
    <source>
        <dbReference type="Proteomes" id="UP000477779"/>
    </source>
</evidence>
<accession>A0AAJ2ZEN7</accession>
<dbReference type="Proteomes" id="UP000402241">
    <property type="component" value="Chromosome"/>
</dbReference>
<evidence type="ECO:0000256" key="2">
    <source>
        <dbReference type="ARBA" id="ARBA00023315"/>
    </source>
</evidence>
<feature type="domain" description="N-acetyltransferase" evidence="4">
    <location>
        <begin position="16"/>
        <end position="157"/>
    </location>
</feature>
<evidence type="ECO:0000313" key="5">
    <source>
        <dbReference type="EMBL" id="NES28251.1"/>
    </source>
</evidence>
<dbReference type="GO" id="GO:0016747">
    <property type="term" value="F:acyltransferase activity, transferring groups other than amino-acyl groups"/>
    <property type="evidence" value="ECO:0007669"/>
    <property type="project" value="InterPro"/>
</dbReference>
<dbReference type="InterPro" id="IPR050832">
    <property type="entry name" value="Bact_Acetyltransf"/>
</dbReference>
<dbReference type="Pfam" id="PF00583">
    <property type="entry name" value="Acetyltransf_1"/>
    <property type="match status" value="1"/>
</dbReference>
<dbReference type="EMBL" id="CP045309">
    <property type="protein sequence ID" value="QGL46009.1"/>
    <property type="molecule type" value="Genomic_DNA"/>
</dbReference>
<reference evidence="6 7" key="1">
    <citation type="submission" date="2019-10" db="EMBL/GenBank/DDBJ databases">
        <title>Genome Sequence of Micromonospora terminaliae DSM 101760.</title>
        <authorList>
            <person name="Guo L."/>
        </authorList>
    </citation>
    <scope>NUCLEOTIDE SEQUENCE [LARGE SCALE GENOMIC DNA]</scope>
    <source>
        <strain evidence="6 7">DSM 101760</strain>
    </source>
</reference>
<name>A0AAJ2ZEN7_9ACTN</name>
<evidence type="ECO:0000313" key="7">
    <source>
        <dbReference type="Proteomes" id="UP000402241"/>
    </source>
</evidence>
<dbReference type="InterPro" id="IPR000182">
    <property type="entry name" value="GNAT_dom"/>
</dbReference>
<keyword evidence="2" id="KW-0012">Acyltransferase</keyword>
<dbReference type="PANTHER" id="PTHR43877">
    <property type="entry name" value="AMINOALKYLPHOSPHONATE N-ACETYLTRANSFERASE-RELATED-RELATED"/>
    <property type="match status" value="1"/>
</dbReference>
<evidence type="ECO:0000259" key="4">
    <source>
        <dbReference type="PROSITE" id="PS51186"/>
    </source>
</evidence>
<proteinExistence type="predicted"/>
<dbReference type="Gene3D" id="3.40.630.30">
    <property type="match status" value="1"/>
</dbReference>
<dbReference type="EMBL" id="JAAHBZ010000004">
    <property type="protein sequence ID" value="NES28251.1"/>
    <property type="molecule type" value="Genomic_DNA"/>
</dbReference>
<feature type="region of interest" description="Disordered" evidence="3">
    <location>
        <begin position="158"/>
        <end position="201"/>
    </location>
</feature>
<dbReference type="InterPro" id="IPR016181">
    <property type="entry name" value="Acyl_CoA_acyltransferase"/>
</dbReference>
<keyword evidence="7" id="KW-1185">Reference proteome</keyword>
<gene>
    <name evidence="5" type="ORF">G3561_11950</name>
    <name evidence="6" type="ORF">GCE86_02420</name>
</gene>
<evidence type="ECO:0000256" key="3">
    <source>
        <dbReference type="SAM" id="MobiDB-lite"/>
    </source>
</evidence>
<organism evidence="5 8">
    <name type="scientific">Micromonospora terminaliae</name>
    <dbReference type="NCBI Taxonomy" id="1914461"/>
    <lineage>
        <taxon>Bacteria</taxon>
        <taxon>Bacillati</taxon>
        <taxon>Actinomycetota</taxon>
        <taxon>Actinomycetes</taxon>
        <taxon>Micromonosporales</taxon>
        <taxon>Micromonosporaceae</taxon>
        <taxon>Micromonospora</taxon>
    </lineage>
</organism>
<protein>
    <submittedName>
        <fullName evidence="5">GNAT family N-acetyltransferase</fullName>
    </submittedName>
</protein>
<feature type="compositionally biased region" description="Low complexity" evidence="3">
    <location>
        <begin position="177"/>
        <end position="192"/>
    </location>
</feature>
<dbReference type="SUPFAM" id="SSF55729">
    <property type="entry name" value="Acyl-CoA N-acyltransferases (Nat)"/>
    <property type="match status" value="1"/>
</dbReference>
<dbReference type="PROSITE" id="PS51186">
    <property type="entry name" value="GNAT"/>
    <property type="match status" value="1"/>
</dbReference>
<dbReference type="Proteomes" id="UP000477779">
    <property type="component" value="Unassembled WGS sequence"/>
</dbReference>
<keyword evidence="1" id="KW-0808">Transferase</keyword>
<dbReference type="AlphaFoldDB" id="A0AAJ2ZEN7"/>